<reference evidence="2" key="1">
    <citation type="submission" date="2025-08" db="UniProtKB">
        <authorList>
            <consortium name="RefSeq"/>
        </authorList>
    </citation>
    <scope>IDENTIFICATION</scope>
</reference>
<dbReference type="InParanoid" id="A0A7E5VR73"/>
<keyword evidence="1" id="KW-1185">Reference proteome</keyword>
<dbReference type="Gene3D" id="3.30.420.10">
    <property type="entry name" value="Ribonuclease H-like superfamily/Ribonuclease H"/>
    <property type="match status" value="1"/>
</dbReference>
<dbReference type="GeneID" id="113496014"/>
<sequence length="1534" mass="173603">MDIEKLVKQRSGIKAKLTNFEKYITMLSSSKLMSELQRIDLEGRLSKFEALYDIFDALQMEIELASANPEVEYVERNQIEERYHSLIANARSQLRTSASDLELKGSEAGTTMDSKSGASFKNGFVRLPKIDLPHFDGGYQHWLEFRDTFISLIHNSNCIDGINKFHYLRASLKGRAAEVIKNIVFKNENYVIAWDLLCDRYNNNRLLINNHVQALFDLQSITKESSASLRRLIDVINKNLRALKTLKEPTEYWDTLIVFMMSRKLDVNTNRKWEEYRNTLSESPTLTKLISFINGRADLLETLEVNQNKSSTSVNNKQKSFIIASTKENQNTHIEIMNNKLENSKAHINNLQNKLKCPLCSNDHLLYTCDLFKSLPTETRIQKAKELRVCLNCLRSSHITKKCRLAGCKYCKSRHNTLLHVEPTEQPHQDPMPSASNSIALPIDTTNSIVLSSDTTHLTSTTNVLLSTAIVKAVSNNGEKVNARILLDNGSTANFMTESLCTKLGLLRRKTTSTVTGINQQSSYSTQSCNLNIESYNGDYRINLDCLILPEITKRLPASHVDTKNIPMPSSLRLADPTFNVPAVIDILVGAEIFWSVIGTASIDLGKRMPKLYETKFGWIVSGPVCRLRSSLKNGSHLCNFTHLTEQPDLTRFWELDSISSKHALSQEERECELSFKEKTIRNDSGKFIVTMPLKSDPSVLGDSYNRAKHRFLSLERRFQREPEFKTRYIEFMNEYESLGHMSEVNNSRPHSNDCIEYFIPHHGVIRESSTTTKLRAVFDASATTSSKVSLNDILMVGPKVQDDLFSILLRFRQHKYVVTGDIEKMYRCVELTHSQRSLLQIIFRKDPKEPLKTYRLNTVTYGTSSAPYLATKCLVSLADEATTNNVRSAIARDFYVDDYLGGGSTISETIDLVKEINSILSSAHFFLRKWRSNSPEILEEIAGNSGKSGSLDLSSNSQSSNKTLGLHWFSNTDTLSFSINISAKEKITKRHILSVISQVFDPLGLVGPCIVEAKLIMQRLWVEQSEWDDEVSSEIAEMWSTFVRTLPILNSLNIPRWVCCNLAVEHELHIFCDASEKAYGACVYVRSVCSDGSVNVQLLVSKNRIAPIKTVTIPRLELCAALLGARLCTTVMESLTMPIDKRFFWSDSMIVLGWLNILPNQLKPFVRNRVAEIQESTAGDRWRYVPSLDNPADLVSRGARADSIGACSLWQTGPSFLHSCESSWPIIPCNSVNQNLPEVVCNFTDKSDILIDFNQSSNNSIIQSLIQNNSNFNRLQRIIAYIYRFIHNLKKSNRKLQGSLSTDELDKALTCLLLSAQAEMFPIECNILKSGKTLPHKNRLISLTPFVDTKGIIRVGGRLDNSPYDYNTKYPILLCSKHHLTRILFQMQHKRLLHAGPQLLLANMRLKYWPLGGRNLAKTVVRKCLKCFRYKCQNIQPMMGQLPCTRTNIEFPFFNSSVDYAGPVLIADRKGRGCKLTKSYLCIFVCHATKAVHLELVTDLTKEGFIAALNRFTSRRGKPQSILSDNGTNFVGG</sequence>
<proteinExistence type="predicted"/>
<evidence type="ECO:0000313" key="1">
    <source>
        <dbReference type="Proteomes" id="UP000322000"/>
    </source>
</evidence>
<dbReference type="SUPFAM" id="SSF56672">
    <property type="entry name" value="DNA/RNA polymerases"/>
    <property type="match status" value="1"/>
</dbReference>
<dbReference type="Pfam" id="PF05380">
    <property type="entry name" value="Peptidase_A17"/>
    <property type="match status" value="1"/>
</dbReference>
<dbReference type="Pfam" id="PF03564">
    <property type="entry name" value="DUF1759"/>
    <property type="match status" value="1"/>
</dbReference>
<protein>
    <submittedName>
        <fullName evidence="2">Uncharacterized protein LOC113496014</fullName>
    </submittedName>
</protein>
<evidence type="ECO:0000313" key="2">
    <source>
        <dbReference type="RefSeq" id="XP_026730868.1"/>
    </source>
</evidence>
<gene>
    <name evidence="2" type="primary">LOC113496014</name>
</gene>
<dbReference type="Gene3D" id="2.40.70.10">
    <property type="entry name" value="Acid Proteases"/>
    <property type="match status" value="1"/>
</dbReference>
<name>A0A7E5VR73_TRINI</name>
<dbReference type="PANTHER" id="PTHR47331">
    <property type="entry name" value="PHD-TYPE DOMAIN-CONTAINING PROTEIN"/>
    <property type="match status" value="1"/>
</dbReference>
<dbReference type="InterPro" id="IPR008042">
    <property type="entry name" value="Retrotrans_Pao"/>
</dbReference>
<dbReference type="GO" id="GO:0003676">
    <property type="term" value="F:nucleic acid binding"/>
    <property type="evidence" value="ECO:0007669"/>
    <property type="project" value="InterPro"/>
</dbReference>
<dbReference type="SUPFAM" id="SSF53098">
    <property type="entry name" value="Ribonuclease H-like"/>
    <property type="match status" value="1"/>
</dbReference>
<dbReference type="InterPro" id="IPR005312">
    <property type="entry name" value="DUF1759"/>
</dbReference>
<dbReference type="InterPro" id="IPR012337">
    <property type="entry name" value="RNaseH-like_sf"/>
</dbReference>
<dbReference type="OrthoDB" id="5876180at2759"/>
<dbReference type="InterPro" id="IPR021109">
    <property type="entry name" value="Peptidase_aspartic_dom_sf"/>
</dbReference>
<dbReference type="KEGG" id="tnl:113496014"/>
<dbReference type="Proteomes" id="UP000322000">
    <property type="component" value="Chromosome 7"/>
</dbReference>
<dbReference type="RefSeq" id="XP_026730868.1">
    <property type="nucleotide sequence ID" value="XM_026875067.1"/>
</dbReference>
<organism evidence="1 2">
    <name type="scientific">Trichoplusia ni</name>
    <name type="common">Cabbage looper</name>
    <dbReference type="NCBI Taxonomy" id="7111"/>
    <lineage>
        <taxon>Eukaryota</taxon>
        <taxon>Metazoa</taxon>
        <taxon>Ecdysozoa</taxon>
        <taxon>Arthropoda</taxon>
        <taxon>Hexapoda</taxon>
        <taxon>Insecta</taxon>
        <taxon>Pterygota</taxon>
        <taxon>Neoptera</taxon>
        <taxon>Endopterygota</taxon>
        <taxon>Lepidoptera</taxon>
        <taxon>Glossata</taxon>
        <taxon>Ditrysia</taxon>
        <taxon>Noctuoidea</taxon>
        <taxon>Noctuidae</taxon>
        <taxon>Plusiinae</taxon>
        <taxon>Trichoplusia</taxon>
    </lineage>
</organism>
<dbReference type="InterPro" id="IPR036397">
    <property type="entry name" value="RNaseH_sf"/>
</dbReference>
<dbReference type="CDD" id="cd00303">
    <property type="entry name" value="retropepsin_like"/>
    <property type="match status" value="1"/>
</dbReference>
<dbReference type="GO" id="GO:0042575">
    <property type="term" value="C:DNA polymerase complex"/>
    <property type="evidence" value="ECO:0007669"/>
    <property type="project" value="UniProtKB-ARBA"/>
</dbReference>
<dbReference type="InterPro" id="IPR043502">
    <property type="entry name" value="DNA/RNA_pol_sf"/>
</dbReference>
<dbReference type="PANTHER" id="PTHR47331:SF4">
    <property type="entry name" value="PEPTIDASE S1 DOMAIN-CONTAINING PROTEIN"/>
    <property type="match status" value="1"/>
</dbReference>
<accession>A0A7E5VR73</accession>
<dbReference type="CDD" id="cd01644">
    <property type="entry name" value="RT_pepA17"/>
    <property type="match status" value="1"/>
</dbReference>
<dbReference type="GO" id="GO:0071897">
    <property type="term" value="P:DNA biosynthetic process"/>
    <property type="evidence" value="ECO:0007669"/>
    <property type="project" value="UniProtKB-ARBA"/>
</dbReference>